<comment type="function">
    <text evidence="8 11">Allows the formation of correctly charged Asn-tRNA(Asn) or Gln-tRNA(Gln) through the transamidation of misacylated Asp-tRNA(Asn) or Glu-tRNA(Gln) in organisms which lack either or both of asparaginyl-tRNA or glutaminyl-tRNA synthetases. The reaction takes place in the presence of glutamine and ATP through an activated phospho-Asp-tRNA(Asn) or phospho-Glu-tRNA(Gln).</text>
</comment>
<dbReference type="InterPro" id="IPR006075">
    <property type="entry name" value="Asn/Gln-tRNA_Trfase_suB/E_cat"/>
</dbReference>
<dbReference type="SUPFAM" id="SSF55931">
    <property type="entry name" value="Glutamine synthetase/guanido kinase"/>
    <property type="match status" value="1"/>
</dbReference>
<protein>
    <recommendedName>
        <fullName evidence="3 11">Aspartyl/glutamyl-tRNA(Asn/Gln) amidotransferase subunit B</fullName>
        <shortName evidence="11">Asp/Glu-ADT subunit B</shortName>
        <ecNumber evidence="11">6.3.5.-</ecNumber>
    </recommendedName>
</protein>
<gene>
    <name evidence="11" type="primary">gatB</name>
    <name evidence="13" type="ORF">BCY86_04680</name>
</gene>
<comment type="subunit">
    <text evidence="2 11">Heterotrimer of A, B and C subunits.</text>
</comment>
<evidence type="ECO:0000313" key="14">
    <source>
        <dbReference type="Proteomes" id="UP000185544"/>
    </source>
</evidence>
<dbReference type="AlphaFoldDB" id="A0A1L6MX05"/>
<dbReference type="Proteomes" id="UP000185544">
    <property type="component" value="Chromosome"/>
</dbReference>
<proteinExistence type="inferred from homology"/>
<dbReference type="FunFam" id="1.10.10.410:FF:000001">
    <property type="entry name" value="Aspartyl/glutamyl-tRNA(Asn/Gln) amidotransferase subunit B"/>
    <property type="match status" value="1"/>
</dbReference>
<dbReference type="InterPro" id="IPR018027">
    <property type="entry name" value="Asn/Gln_amidotransferase"/>
</dbReference>
<dbReference type="PROSITE" id="PS01234">
    <property type="entry name" value="GATB"/>
    <property type="match status" value="1"/>
</dbReference>
<dbReference type="SUPFAM" id="SSF89095">
    <property type="entry name" value="GatB/YqeY motif"/>
    <property type="match status" value="1"/>
</dbReference>
<dbReference type="InterPro" id="IPR017958">
    <property type="entry name" value="Gln-tRNA_amidoTrfase_suB_CS"/>
</dbReference>
<dbReference type="GO" id="GO:0050567">
    <property type="term" value="F:glutaminyl-tRNA synthase (glutamine-hydrolyzing) activity"/>
    <property type="evidence" value="ECO:0007669"/>
    <property type="project" value="UniProtKB-UniRule"/>
</dbReference>
<dbReference type="InterPro" id="IPR042114">
    <property type="entry name" value="GatB_C_1"/>
</dbReference>
<dbReference type="NCBIfam" id="NF004012">
    <property type="entry name" value="PRK05477.1-2"/>
    <property type="match status" value="1"/>
</dbReference>
<dbReference type="GO" id="GO:0016740">
    <property type="term" value="F:transferase activity"/>
    <property type="evidence" value="ECO:0007669"/>
    <property type="project" value="UniProtKB-KW"/>
</dbReference>
<evidence type="ECO:0000313" key="13">
    <source>
        <dbReference type="EMBL" id="APS00052.1"/>
    </source>
</evidence>
<dbReference type="EC" id="6.3.5.-" evidence="11"/>
<evidence type="ECO:0000256" key="7">
    <source>
        <dbReference type="ARBA" id="ARBA00022917"/>
    </source>
</evidence>
<sequence length="490" mass="55512">MTISNSDYETTIGLEVHAQLLTQSKAFCSCSTAFGAPCNTHACPVCLGLPGALPILNQEAVHFAIRAALALHCKVHLQSRFSRKNYFYPDLPKGYQISQHDKPISEHGWIDLEIPKSDEGSASSPSFYTKRARINRLHMEEDAGKNVHDRGIYSWVDLNRAGVPLIEIVSEPDMQSSVEAVEYLRSLRELLMFLGINDGNLEEGSFRCDVNISLRKRGDTKLGTRVELKNINSFRFVQKAIEYEVERQKEILESREAVIQETRGWDEKKGLTFSMRKKEETQDYRYFPDPDLPPLLIEESTIEEIRAHLPELPSTKRTRFVNDLGLTPYAAKVLTQHPQLASFFEEAICHYQEPVKIGNFIQTEVLRDVVTKGLEMKIPISATQVAELIQLVEQNTISGKQAKELYSLLQNQTKMPSELVKKLGMSQVSDEKALTEVMERLIEQNPKQAAAIRNGKHRIIGFFVGAVMKETNGRANPLIVQQVIKKLLYL</sequence>
<evidence type="ECO:0000256" key="4">
    <source>
        <dbReference type="ARBA" id="ARBA00022598"/>
    </source>
</evidence>
<dbReference type="PANTHER" id="PTHR11659:SF4">
    <property type="entry name" value="ASPARTYL_GLUTAMYL-TRNA(GLN) AMIDOTRANSFERASE SUBUNIT B_E CATALYTIC DOMAIN-CONTAINING PROTEIN"/>
    <property type="match status" value="1"/>
</dbReference>
<dbReference type="Gene3D" id="1.10.10.410">
    <property type="match status" value="1"/>
</dbReference>
<dbReference type="InterPro" id="IPR003789">
    <property type="entry name" value="Asn/Gln_tRNA_amidoTrase-B-like"/>
</dbReference>
<evidence type="ECO:0000256" key="11">
    <source>
        <dbReference type="HAMAP-Rule" id="MF_00121"/>
    </source>
</evidence>
<dbReference type="Gene3D" id="1.10.150.380">
    <property type="entry name" value="GatB domain, N-terminal subdomain"/>
    <property type="match status" value="1"/>
</dbReference>
<dbReference type="NCBIfam" id="NF004014">
    <property type="entry name" value="PRK05477.1-4"/>
    <property type="match status" value="1"/>
</dbReference>
<organism evidence="13 14">
    <name type="scientific">Pajaroellobacter abortibovis</name>
    <dbReference type="NCBI Taxonomy" id="1882918"/>
    <lineage>
        <taxon>Bacteria</taxon>
        <taxon>Pseudomonadati</taxon>
        <taxon>Myxococcota</taxon>
        <taxon>Polyangia</taxon>
        <taxon>Polyangiales</taxon>
        <taxon>Polyangiaceae</taxon>
    </lineage>
</organism>
<evidence type="ECO:0000256" key="6">
    <source>
        <dbReference type="ARBA" id="ARBA00022840"/>
    </source>
</evidence>
<dbReference type="PANTHER" id="PTHR11659">
    <property type="entry name" value="GLUTAMYL-TRNA GLN AMIDOTRANSFERASE SUBUNIT B MITOCHONDRIAL AND PROKARYOTIC PET112-RELATED"/>
    <property type="match status" value="1"/>
</dbReference>
<feature type="domain" description="Asn/Gln amidotransferase" evidence="12">
    <location>
        <begin position="342"/>
        <end position="488"/>
    </location>
</feature>
<dbReference type="SMART" id="SM00845">
    <property type="entry name" value="GatB_Yqey"/>
    <property type="match status" value="1"/>
</dbReference>
<evidence type="ECO:0000256" key="8">
    <source>
        <dbReference type="ARBA" id="ARBA00024799"/>
    </source>
</evidence>
<keyword evidence="4 11" id="KW-0436">Ligase</keyword>
<dbReference type="GO" id="GO:0050566">
    <property type="term" value="F:asparaginyl-tRNA synthase (glutamine-hydrolyzing) activity"/>
    <property type="evidence" value="ECO:0007669"/>
    <property type="project" value="RHEA"/>
</dbReference>
<dbReference type="KEGG" id="pabo:BCY86_04680"/>
<evidence type="ECO:0000256" key="2">
    <source>
        <dbReference type="ARBA" id="ARBA00011123"/>
    </source>
</evidence>
<keyword evidence="14" id="KW-1185">Reference proteome</keyword>
<reference evidence="13 14" key="1">
    <citation type="submission" date="2016-08" db="EMBL/GenBank/DDBJ databases">
        <title>Identification and validation of antigenic proteins from Pajaroellobacter abortibovis using de-novo genome sequence assembly and reverse vaccinology.</title>
        <authorList>
            <person name="Welly B.T."/>
            <person name="Miller M.R."/>
            <person name="Stott J.L."/>
            <person name="Blanchard M.T."/>
            <person name="Islas-Trejo A.D."/>
            <person name="O'Rourke S.M."/>
            <person name="Young A.E."/>
            <person name="Medrano J.F."/>
            <person name="Van Eenennaam A.L."/>
        </authorList>
    </citation>
    <scope>NUCLEOTIDE SEQUENCE [LARGE SCALE GENOMIC DNA]</scope>
    <source>
        <strain evidence="13 14">BTF92-0548A/99-0131</strain>
    </source>
</reference>
<dbReference type="RefSeq" id="WP_075276719.1">
    <property type="nucleotide sequence ID" value="NZ_CP016908.1"/>
</dbReference>
<keyword evidence="5 11" id="KW-0547">Nucleotide-binding</keyword>
<keyword evidence="6 11" id="KW-0067">ATP-binding</keyword>
<dbReference type="Pfam" id="PF02934">
    <property type="entry name" value="GatB_N"/>
    <property type="match status" value="1"/>
</dbReference>
<dbReference type="NCBIfam" id="TIGR00133">
    <property type="entry name" value="gatB"/>
    <property type="match status" value="1"/>
</dbReference>
<dbReference type="InterPro" id="IPR017959">
    <property type="entry name" value="Asn/Gln-tRNA_amidoTrfase_suB/E"/>
</dbReference>
<evidence type="ECO:0000256" key="3">
    <source>
        <dbReference type="ARBA" id="ARBA00016923"/>
    </source>
</evidence>
<evidence type="ECO:0000256" key="10">
    <source>
        <dbReference type="ARBA" id="ARBA00047913"/>
    </source>
</evidence>
<evidence type="ECO:0000256" key="9">
    <source>
        <dbReference type="ARBA" id="ARBA00047380"/>
    </source>
</evidence>
<dbReference type="InterPro" id="IPR004413">
    <property type="entry name" value="GatB"/>
</dbReference>
<evidence type="ECO:0000256" key="1">
    <source>
        <dbReference type="ARBA" id="ARBA00005306"/>
    </source>
</evidence>
<dbReference type="HAMAP" id="MF_00121">
    <property type="entry name" value="GatB"/>
    <property type="match status" value="1"/>
</dbReference>
<name>A0A1L6MX05_9BACT</name>
<keyword evidence="7 11" id="KW-0648">Protein biosynthesis</keyword>
<dbReference type="GO" id="GO:0006412">
    <property type="term" value="P:translation"/>
    <property type="evidence" value="ECO:0007669"/>
    <property type="project" value="UniProtKB-UniRule"/>
</dbReference>
<dbReference type="GO" id="GO:0005524">
    <property type="term" value="F:ATP binding"/>
    <property type="evidence" value="ECO:0007669"/>
    <property type="project" value="UniProtKB-KW"/>
</dbReference>
<dbReference type="InterPro" id="IPR023168">
    <property type="entry name" value="GatB_Yqey_C_2"/>
</dbReference>
<dbReference type="STRING" id="1882918.BCY86_04680"/>
<dbReference type="EMBL" id="CP016908">
    <property type="protein sequence ID" value="APS00052.1"/>
    <property type="molecule type" value="Genomic_DNA"/>
</dbReference>
<dbReference type="OrthoDB" id="9804078at2"/>
<dbReference type="Pfam" id="PF02637">
    <property type="entry name" value="GatB_Yqey"/>
    <property type="match status" value="1"/>
</dbReference>
<evidence type="ECO:0000256" key="5">
    <source>
        <dbReference type="ARBA" id="ARBA00022741"/>
    </source>
</evidence>
<dbReference type="InterPro" id="IPR014746">
    <property type="entry name" value="Gln_synth/guanido_kin_cat_dom"/>
</dbReference>
<comment type="catalytic activity">
    <reaction evidence="9 11">
        <text>L-aspartyl-tRNA(Asn) + L-glutamine + ATP + H2O = L-asparaginyl-tRNA(Asn) + L-glutamate + ADP + phosphate + 2 H(+)</text>
        <dbReference type="Rhea" id="RHEA:14513"/>
        <dbReference type="Rhea" id="RHEA-COMP:9674"/>
        <dbReference type="Rhea" id="RHEA-COMP:9677"/>
        <dbReference type="ChEBI" id="CHEBI:15377"/>
        <dbReference type="ChEBI" id="CHEBI:15378"/>
        <dbReference type="ChEBI" id="CHEBI:29985"/>
        <dbReference type="ChEBI" id="CHEBI:30616"/>
        <dbReference type="ChEBI" id="CHEBI:43474"/>
        <dbReference type="ChEBI" id="CHEBI:58359"/>
        <dbReference type="ChEBI" id="CHEBI:78515"/>
        <dbReference type="ChEBI" id="CHEBI:78516"/>
        <dbReference type="ChEBI" id="CHEBI:456216"/>
    </reaction>
</comment>
<comment type="similarity">
    <text evidence="1 11">Belongs to the GatB/GatE family. GatB subfamily.</text>
</comment>
<comment type="catalytic activity">
    <reaction evidence="10 11">
        <text>L-glutamyl-tRNA(Gln) + L-glutamine + ATP + H2O = L-glutaminyl-tRNA(Gln) + L-glutamate + ADP + phosphate + H(+)</text>
        <dbReference type="Rhea" id="RHEA:17521"/>
        <dbReference type="Rhea" id="RHEA-COMP:9681"/>
        <dbReference type="Rhea" id="RHEA-COMP:9684"/>
        <dbReference type="ChEBI" id="CHEBI:15377"/>
        <dbReference type="ChEBI" id="CHEBI:15378"/>
        <dbReference type="ChEBI" id="CHEBI:29985"/>
        <dbReference type="ChEBI" id="CHEBI:30616"/>
        <dbReference type="ChEBI" id="CHEBI:43474"/>
        <dbReference type="ChEBI" id="CHEBI:58359"/>
        <dbReference type="ChEBI" id="CHEBI:78520"/>
        <dbReference type="ChEBI" id="CHEBI:78521"/>
        <dbReference type="ChEBI" id="CHEBI:456216"/>
    </reaction>
</comment>
<accession>A0A1L6MX05</accession>
<evidence type="ECO:0000259" key="12">
    <source>
        <dbReference type="SMART" id="SM00845"/>
    </source>
</evidence>
<keyword evidence="13" id="KW-0808">Transferase</keyword>